<accession>A0A8J5XS12</accession>
<feature type="compositionally biased region" description="Low complexity" evidence="1">
    <location>
        <begin position="374"/>
        <end position="385"/>
    </location>
</feature>
<feature type="compositionally biased region" description="Polar residues" evidence="1">
    <location>
        <begin position="256"/>
        <end position="267"/>
    </location>
</feature>
<dbReference type="OrthoDB" id="261960at2759"/>
<evidence type="ECO:0000313" key="4">
    <source>
        <dbReference type="Proteomes" id="UP000751190"/>
    </source>
</evidence>
<evidence type="ECO:0000256" key="1">
    <source>
        <dbReference type="SAM" id="MobiDB-lite"/>
    </source>
</evidence>
<keyword evidence="4" id="KW-1185">Reference proteome</keyword>
<dbReference type="OMA" id="HEVTHIV"/>
<dbReference type="EMBL" id="JAGTXO010000002">
    <property type="protein sequence ID" value="KAG8469439.1"/>
    <property type="molecule type" value="Genomic_DNA"/>
</dbReference>
<dbReference type="PANTHER" id="PTHR46622:SF1">
    <property type="entry name" value="DNA-DEPENDENT METALLOPROTEASE WSS1"/>
    <property type="match status" value="1"/>
</dbReference>
<feature type="region of interest" description="Disordered" evidence="1">
    <location>
        <begin position="369"/>
        <end position="395"/>
    </location>
</feature>
<protein>
    <recommendedName>
        <fullName evidence="2">WLM domain-containing protein</fullName>
    </recommendedName>
</protein>
<proteinExistence type="predicted"/>
<dbReference type="PROSITE" id="PS51397">
    <property type="entry name" value="WLM"/>
    <property type="match status" value="1"/>
</dbReference>
<reference evidence="3" key="1">
    <citation type="submission" date="2021-05" db="EMBL/GenBank/DDBJ databases">
        <title>The genome of the haptophyte Pavlova lutheri (Diacronema luteri, Pavlovales) - a model for lipid biosynthesis in eukaryotic algae.</title>
        <authorList>
            <person name="Hulatt C.J."/>
            <person name="Posewitz M.C."/>
        </authorList>
    </citation>
    <scope>NUCLEOTIDE SEQUENCE</scope>
    <source>
        <strain evidence="3">NIVA-4/92</strain>
    </source>
</reference>
<comment type="caution">
    <text evidence="3">The sequence shown here is derived from an EMBL/GenBank/DDBJ whole genome shotgun (WGS) entry which is preliminary data.</text>
</comment>
<feature type="region of interest" description="Disordered" evidence="1">
    <location>
        <begin position="424"/>
        <end position="448"/>
    </location>
</feature>
<dbReference type="AlphaFoldDB" id="A0A8J5XS12"/>
<feature type="region of interest" description="Disordered" evidence="1">
    <location>
        <begin position="241"/>
        <end position="334"/>
    </location>
</feature>
<evidence type="ECO:0000259" key="2">
    <source>
        <dbReference type="PROSITE" id="PS51397"/>
    </source>
</evidence>
<dbReference type="InterPro" id="IPR013536">
    <property type="entry name" value="WLM_dom"/>
</dbReference>
<dbReference type="InterPro" id="IPR053000">
    <property type="entry name" value="WSS1-like_metalloprotease"/>
</dbReference>
<dbReference type="GO" id="GO:0008237">
    <property type="term" value="F:metallopeptidase activity"/>
    <property type="evidence" value="ECO:0007669"/>
    <property type="project" value="TreeGrafter"/>
</dbReference>
<feature type="domain" description="WLM" evidence="2">
    <location>
        <begin position="6"/>
        <end position="191"/>
    </location>
</feature>
<dbReference type="Gene3D" id="3.30.2010.10">
    <property type="entry name" value="Metalloproteases ('zincins'), catalytic domain"/>
    <property type="match status" value="1"/>
</dbReference>
<evidence type="ECO:0000313" key="3">
    <source>
        <dbReference type="EMBL" id="KAG8469439.1"/>
    </source>
</evidence>
<sequence>MANSSSYASAAYDKVWEITAVKKLRESDKAAALLGALNRHIEPLLKARGWRVKKLYEMCCCTAGGKNLSVGGFCCPAGDKRTSLRIAIRLRVPHTHGFYSFDRMMRVLIHEVTHIVHGNHSAQFYGLMDELGAQYAQLKAKGMVLDANGFPTIGGQSADASRHNPRSVGDGKAQAARAAEARLRTAALQGGGRLGSGSGDAGDGAGGWRGMRPRDAAAHAALARARQADREVGLGDAELDAAADAASHAEPVESAQPVQSAVESAQTLQQRRRLQQRRQQQQQQDSNGVIDLDGADDGTAPHDATRRPNARRSTSREPASGDAGPHGRAQKRVRASELQPCIIATPWGERSPQLRQMAAPTAVIDLTTPPSLPSSPLRALAQPASGEGGTLEAPDAQRRTALTWGKRGDNVWQPLCPVCGPACDVRNHDGEETPAQDEDEGGLASLSG</sequence>
<gene>
    <name evidence="3" type="ORF">KFE25_005894</name>
</gene>
<dbReference type="Proteomes" id="UP000751190">
    <property type="component" value="Unassembled WGS sequence"/>
</dbReference>
<name>A0A8J5XS12_DIALT</name>
<organism evidence="3 4">
    <name type="scientific">Diacronema lutheri</name>
    <name type="common">Unicellular marine alga</name>
    <name type="synonym">Monochrysis lutheri</name>
    <dbReference type="NCBI Taxonomy" id="2081491"/>
    <lineage>
        <taxon>Eukaryota</taxon>
        <taxon>Haptista</taxon>
        <taxon>Haptophyta</taxon>
        <taxon>Pavlovophyceae</taxon>
        <taxon>Pavlovales</taxon>
        <taxon>Pavlovaceae</taxon>
        <taxon>Diacronema</taxon>
    </lineage>
</organism>
<dbReference type="GO" id="GO:0005634">
    <property type="term" value="C:nucleus"/>
    <property type="evidence" value="ECO:0007669"/>
    <property type="project" value="TreeGrafter"/>
</dbReference>
<feature type="compositionally biased region" description="Gly residues" evidence="1">
    <location>
        <begin position="189"/>
        <end position="209"/>
    </location>
</feature>
<dbReference type="Pfam" id="PF08325">
    <property type="entry name" value="WLM"/>
    <property type="match status" value="1"/>
</dbReference>
<feature type="compositionally biased region" description="Acidic residues" evidence="1">
    <location>
        <begin position="432"/>
        <end position="441"/>
    </location>
</feature>
<dbReference type="PANTHER" id="PTHR46622">
    <property type="entry name" value="DNA-DEPENDENT METALLOPROTEASE WSS1"/>
    <property type="match status" value="1"/>
</dbReference>
<feature type="region of interest" description="Disordered" evidence="1">
    <location>
        <begin position="188"/>
        <end position="211"/>
    </location>
</feature>
<dbReference type="GO" id="GO:0006281">
    <property type="term" value="P:DNA repair"/>
    <property type="evidence" value="ECO:0007669"/>
    <property type="project" value="TreeGrafter"/>
</dbReference>